<dbReference type="Gene3D" id="1.20.80.10">
    <property type="match status" value="1"/>
</dbReference>
<dbReference type="FunFam" id="2.30.29.30:FF:000028">
    <property type="entry name" value="Talin 2"/>
    <property type="match status" value="1"/>
</dbReference>
<dbReference type="PANTHER" id="PTHR19981:SF1">
    <property type="entry name" value="RHEA, ISOFORM B"/>
    <property type="match status" value="1"/>
</dbReference>
<dbReference type="OrthoDB" id="10262320at2759"/>
<dbReference type="GO" id="GO:0005856">
    <property type="term" value="C:cytoskeleton"/>
    <property type="evidence" value="ECO:0007669"/>
    <property type="project" value="UniProtKB-SubCell"/>
</dbReference>
<dbReference type="GO" id="GO:0009887">
    <property type="term" value="P:animal organ morphogenesis"/>
    <property type="evidence" value="ECO:0007669"/>
    <property type="project" value="UniProtKB-ARBA"/>
</dbReference>
<dbReference type="PROSITE" id="PS00660">
    <property type="entry name" value="FERM_1"/>
    <property type="match status" value="1"/>
</dbReference>
<dbReference type="GO" id="GO:0005737">
    <property type="term" value="C:cytoplasm"/>
    <property type="evidence" value="ECO:0007669"/>
    <property type="project" value="TreeGrafter"/>
</dbReference>
<dbReference type="SMART" id="SM01244">
    <property type="entry name" value="IRS"/>
    <property type="match status" value="1"/>
</dbReference>
<evidence type="ECO:0000313" key="6">
    <source>
        <dbReference type="Proteomes" id="UP000440578"/>
    </source>
</evidence>
<dbReference type="PROSITE" id="PS00661">
    <property type="entry name" value="FERM_2"/>
    <property type="match status" value="1"/>
</dbReference>
<dbReference type="CDD" id="cd10569">
    <property type="entry name" value="FERM_C_Talin"/>
    <property type="match status" value="1"/>
</dbReference>
<dbReference type="GO" id="GO:0005925">
    <property type="term" value="C:focal adhesion"/>
    <property type="evidence" value="ECO:0007669"/>
    <property type="project" value="TreeGrafter"/>
</dbReference>
<keyword evidence="6" id="KW-1185">Reference proteome</keyword>
<dbReference type="InterPro" id="IPR000299">
    <property type="entry name" value="FERM_domain"/>
</dbReference>
<dbReference type="PANTHER" id="PTHR19981">
    <property type="entry name" value="TALIN"/>
    <property type="match status" value="1"/>
</dbReference>
<dbReference type="GO" id="GO:0098609">
    <property type="term" value="P:cell-cell adhesion"/>
    <property type="evidence" value="ECO:0007669"/>
    <property type="project" value="TreeGrafter"/>
</dbReference>
<keyword evidence="2" id="KW-0963">Cytoplasm</keyword>
<dbReference type="SUPFAM" id="SSF50729">
    <property type="entry name" value="PH domain-like"/>
    <property type="match status" value="1"/>
</dbReference>
<sequence>MALTLRVRIEDRNVVKAMKFEPNTAVLDACRMIRERLADTTDISNREYRIRTLGLFFWDEETKKGFWLEPGRTLEYYLLKSEDVIEYRKKLRPLRVRMLDGTVKTMLVDDSQIVSNLMVTICTKIGIINHEEYSLIREKEEEEQENVKPNFGTLTLRRKKASDDRTVDAKMESLKKKLKTDDELGWVDHSKTLREQGVDENETLLLRRKFFFSDQNIDGRDPVQLNLLYVQARDAILNGTHPVTEEKACQFAGIQCQIQFGDFQQEKHKSGFLDSCRTTTVKTKGIEKKIYSEHKKYEGKNELDAKVEYVKEARALPTYGVSFFLVKEKLKGRNKLVPRLLGVTKEAVLRLDEKTKEILKEWPLTTVRRWAASPNTFTLDFGDYADQYYSVQTTEGEQISQLIAGYIDIILKKQKSKDWLGVEKDDDAIMLEESVSP</sequence>
<comment type="caution">
    <text evidence="5">The sequence shown here is derived from an EMBL/GenBank/DDBJ whole genome shotgun (WGS) entry which is preliminary data.</text>
</comment>
<evidence type="ECO:0000259" key="4">
    <source>
        <dbReference type="PROSITE" id="PS50057"/>
    </source>
</evidence>
<dbReference type="InterPro" id="IPR032425">
    <property type="entry name" value="FERM_f0"/>
</dbReference>
<dbReference type="InterPro" id="IPR002404">
    <property type="entry name" value="IRS_PTB"/>
</dbReference>
<dbReference type="InterPro" id="IPR035963">
    <property type="entry name" value="FERM_2"/>
</dbReference>
<dbReference type="InterPro" id="IPR018979">
    <property type="entry name" value="FERM_N"/>
</dbReference>
<dbReference type="Pfam" id="PF02174">
    <property type="entry name" value="IRS"/>
    <property type="match status" value="1"/>
</dbReference>
<dbReference type="SUPFAM" id="SSF47031">
    <property type="entry name" value="Second domain of FERM"/>
    <property type="match status" value="1"/>
</dbReference>
<dbReference type="CDD" id="cd14473">
    <property type="entry name" value="FERM_B-lobe"/>
    <property type="match status" value="1"/>
</dbReference>
<dbReference type="Gene3D" id="3.10.20.90">
    <property type="entry name" value="Phosphatidylinositol 3-kinase Catalytic Subunit, Chain A, domain 1"/>
    <property type="match status" value="2"/>
</dbReference>
<evidence type="ECO:0000256" key="3">
    <source>
        <dbReference type="ARBA" id="ARBA00023212"/>
    </source>
</evidence>
<dbReference type="InterPro" id="IPR019747">
    <property type="entry name" value="FERM_CS"/>
</dbReference>
<dbReference type="InterPro" id="IPR029071">
    <property type="entry name" value="Ubiquitin-like_domsf"/>
</dbReference>
<dbReference type="InterPro" id="IPR019749">
    <property type="entry name" value="Band_41_domain"/>
</dbReference>
<comment type="subcellular location">
    <subcellularLocation>
        <location evidence="1">Cytoplasm</location>
        <location evidence="1">Cytoskeleton</location>
    </subcellularLocation>
</comment>
<dbReference type="PROSITE" id="PS50057">
    <property type="entry name" value="FERM_3"/>
    <property type="match status" value="1"/>
</dbReference>
<dbReference type="Gene3D" id="2.30.29.30">
    <property type="entry name" value="Pleckstrin-homology domain (PH domain)/Phosphotyrosine-binding domain (PTB)"/>
    <property type="match status" value="1"/>
</dbReference>
<dbReference type="CDD" id="cd17089">
    <property type="entry name" value="FERM_F0_TLN"/>
    <property type="match status" value="1"/>
</dbReference>
<dbReference type="Pfam" id="PF09379">
    <property type="entry name" value="FERM_N"/>
    <property type="match status" value="1"/>
</dbReference>
<evidence type="ECO:0000256" key="1">
    <source>
        <dbReference type="ARBA" id="ARBA00004245"/>
    </source>
</evidence>
<dbReference type="SUPFAM" id="SSF54236">
    <property type="entry name" value="Ubiquitin-like"/>
    <property type="match status" value="1"/>
</dbReference>
<accession>A0A6A4WGA4</accession>
<dbReference type="GO" id="GO:0048731">
    <property type="term" value="P:system development"/>
    <property type="evidence" value="ECO:0007669"/>
    <property type="project" value="UniProtKB-ARBA"/>
</dbReference>
<dbReference type="Pfam" id="PF16511">
    <property type="entry name" value="FERM_f0"/>
    <property type="match status" value="1"/>
</dbReference>
<feature type="domain" description="FERM" evidence="4">
    <location>
        <begin position="92"/>
        <end position="414"/>
    </location>
</feature>
<proteinExistence type="predicted"/>
<dbReference type="FunFam" id="1.20.80.10:FF:000007">
    <property type="entry name" value="Talin 2"/>
    <property type="match status" value="1"/>
</dbReference>
<dbReference type="InterPro" id="IPR019748">
    <property type="entry name" value="FERM_central"/>
</dbReference>
<dbReference type="EMBL" id="VIIS01001205">
    <property type="protein sequence ID" value="KAF0301023.1"/>
    <property type="molecule type" value="Genomic_DNA"/>
</dbReference>
<dbReference type="InterPro" id="IPR011993">
    <property type="entry name" value="PH-like_dom_sf"/>
</dbReference>
<evidence type="ECO:0000256" key="2">
    <source>
        <dbReference type="ARBA" id="ARBA00022490"/>
    </source>
</evidence>
<dbReference type="CDD" id="cd17090">
    <property type="entry name" value="FERM_F1_TLN"/>
    <property type="match status" value="1"/>
</dbReference>
<dbReference type="InterPro" id="IPR014352">
    <property type="entry name" value="FERM/acyl-CoA-bd_prot_sf"/>
</dbReference>
<dbReference type="Proteomes" id="UP000440578">
    <property type="component" value="Unassembled WGS sequence"/>
</dbReference>
<keyword evidence="3" id="KW-0206">Cytoskeleton</keyword>
<protein>
    <submittedName>
        <fullName evidence="5">Talin-2</fullName>
    </submittedName>
</protein>
<dbReference type="SMART" id="SM00295">
    <property type="entry name" value="B41"/>
    <property type="match status" value="1"/>
</dbReference>
<dbReference type="GO" id="GO:0030036">
    <property type="term" value="P:actin cytoskeleton organization"/>
    <property type="evidence" value="ECO:0007669"/>
    <property type="project" value="TreeGrafter"/>
</dbReference>
<dbReference type="GO" id="GO:0005178">
    <property type="term" value="F:integrin binding"/>
    <property type="evidence" value="ECO:0007669"/>
    <property type="project" value="TreeGrafter"/>
</dbReference>
<dbReference type="AlphaFoldDB" id="A0A6A4WGA4"/>
<dbReference type="EMBL" id="VIIS01001205">
    <property type="protein sequence ID" value="KAF0301021.1"/>
    <property type="molecule type" value="Genomic_DNA"/>
</dbReference>
<name>A0A6A4WGA4_AMPAM</name>
<evidence type="ECO:0000313" key="5">
    <source>
        <dbReference type="EMBL" id="KAF0301021.1"/>
    </source>
</evidence>
<gene>
    <name evidence="5" type="primary">Tln2_2</name>
    <name evidence="5" type="ORF">FJT64_026599</name>
</gene>
<reference evidence="5 6" key="1">
    <citation type="submission" date="2019-07" db="EMBL/GenBank/DDBJ databases">
        <title>Draft genome assembly of a fouling barnacle, Amphibalanus amphitrite (Darwin, 1854): The first reference genome for Thecostraca.</title>
        <authorList>
            <person name="Kim W."/>
        </authorList>
    </citation>
    <scope>NUCLEOTIDE SEQUENCE [LARGE SCALE GENOMIC DNA]</scope>
    <source>
        <strain evidence="5">SNU_AA5</strain>
        <tissue evidence="5">Soma without cirri and trophi</tissue>
    </source>
</reference>
<dbReference type="GO" id="GO:0005886">
    <property type="term" value="C:plasma membrane"/>
    <property type="evidence" value="ECO:0007669"/>
    <property type="project" value="TreeGrafter"/>
</dbReference>
<organism evidence="5 6">
    <name type="scientific">Amphibalanus amphitrite</name>
    <name type="common">Striped barnacle</name>
    <name type="synonym">Balanus amphitrite</name>
    <dbReference type="NCBI Taxonomy" id="1232801"/>
    <lineage>
        <taxon>Eukaryota</taxon>
        <taxon>Metazoa</taxon>
        <taxon>Ecdysozoa</taxon>
        <taxon>Arthropoda</taxon>
        <taxon>Crustacea</taxon>
        <taxon>Multicrustacea</taxon>
        <taxon>Cirripedia</taxon>
        <taxon>Thoracica</taxon>
        <taxon>Thoracicalcarea</taxon>
        <taxon>Balanomorpha</taxon>
        <taxon>Balanoidea</taxon>
        <taxon>Balanidae</taxon>
        <taxon>Amphibalaninae</taxon>
        <taxon>Amphibalanus</taxon>
    </lineage>
</organism>